<dbReference type="EMBL" id="MN740764">
    <property type="protein sequence ID" value="QHS82250.1"/>
    <property type="molecule type" value="Genomic_DNA"/>
</dbReference>
<feature type="compositionally biased region" description="Polar residues" evidence="1">
    <location>
        <begin position="353"/>
        <end position="363"/>
    </location>
</feature>
<sequence>MSDNNDEQQVPEEFIKVIRDFVGDLSVTFPEYASFIQKWWKNKEHFDYIEEQEDRLLAIEKSEKKSAKLIFEFCQKKIPPRFFDILYQNEDIFKEDSDFDTEFLPQIHFKNLWQCDISDKTRETIWKYLQLITFSIVGTLENKEAFGDTAKLFEAINEDEFKGKLEETLSQMKNLFDVSGNFSEGLGEGLSSDDIPDPNKLQEHITGMLDGKLGQLAREIAEETASDLNMDFDNTTDMKDVFQKLVKNPTKLMGLVKSVGDKLDKKMKSGEIKESELMKEATDIMNKMKNMPGMGNIQSMLSKMGLGGAMGGGGKMNMGAMEANLNQRMKMAQMKERMQAKAASNAKARAEQEQISCQQQSAISDEELMKLFSSTEKAERTPRGAKPVVDDNSNTGKKKKKGKK</sequence>
<reference evidence="2" key="1">
    <citation type="journal article" date="2020" name="Nature">
        <title>Giant virus diversity and host interactions through global metagenomics.</title>
        <authorList>
            <person name="Schulz F."/>
            <person name="Roux S."/>
            <person name="Paez-Espino D."/>
            <person name="Jungbluth S."/>
            <person name="Walsh D.A."/>
            <person name="Denef V.J."/>
            <person name="McMahon K.D."/>
            <person name="Konstantinidis K.T."/>
            <person name="Eloe-Fadrosh E.A."/>
            <person name="Kyrpides N.C."/>
            <person name="Woyke T."/>
        </authorList>
    </citation>
    <scope>NUCLEOTIDE SEQUENCE</scope>
    <source>
        <strain evidence="2">GVMAG-S-1101165-79</strain>
    </source>
</reference>
<evidence type="ECO:0000256" key="1">
    <source>
        <dbReference type="SAM" id="MobiDB-lite"/>
    </source>
</evidence>
<evidence type="ECO:0000313" key="2">
    <source>
        <dbReference type="EMBL" id="QHS82250.1"/>
    </source>
</evidence>
<protein>
    <submittedName>
        <fullName evidence="2">Uncharacterized protein</fullName>
    </submittedName>
</protein>
<dbReference type="AlphaFoldDB" id="A0A6C0AS64"/>
<feature type="region of interest" description="Disordered" evidence="1">
    <location>
        <begin position="341"/>
        <end position="404"/>
    </location>
</feature>
<proteinExistence type="predicted"/>
<accession>A0A6C0AS64</accession>
<name>A0A6C0AS64_9ZZZZ</name>
<organism evidence="2">
    <name type="scientific">viral metagenome</name>
    <dbReference type="NCBI Taxonomy" id="1070528"/>
    <lineage>
        <taxon>unclassified sequences</taxon>
        <taxon>metagenomes</taxon>
        <taxon>organismal metagenomes</taxon>
    </lineage>
</organism>